<dbReference type="RefSeq" id="XP_015272551.1">
    <property type="nucleotide sequence ID" value="XM_015417065.1"/>
</dbReference>
<proteinExistence type="inferred from homology"/>
<dbReference type="Proteomes" id="UP000694871">
    <property type="component" value="Unplaced"/>
</dbReference>
<accession>A0ABM1KFR4</accession>
<dbReference type="PANTHER" id="PTHR32226">
    <property type="entry name" value="TELO2-INTERACTING PROTEIN 2"/>
    <property type="match status" value="1"/>
</dbReference>
<dbReference type="GeneID" id="107115375"/>
<protein>
    <submittedName>
        <fullName evidence="3">TELO2-interacting protein 2</fullName>
    </submittedName>
</protein>
<evidence type="ECO:0000256" key="1">
    <source>
        <dbReference type="ARBA" id="ARBA00034736"/>
    </source>
</evidence>
<dbReference type="InterPro" id="IPR016024">
    <property type="entry name" value="ARM-type_fold"/>
</dbReference>
<dbReference type="Pfam" id="PF10521">
    <property type="entry name" value="Tti2"/>
    <property type="match status" value="1"/>
</dbReference>
<dbReference type="InterPro" id="IPR018870">
    <property type="entry name" value="Tti2"/>
</dbReference>
<dbReference type="SUPFAM" id="SSF48371">
    <property type="entry name" value="ARM repeat"/>
    <property type="match status" value="1"/>
</dbReference>
<comment type="similarity">
    <text evidence="1">Belongs to the TTI2 family.</text>
</comment>
<reference evidence="3" key="1">
    <citation type="submission" date="2025-08" db="UniProtKB">
        <authorList>
            <consortium name="RefSeq"/>
        </authorList>
    </citation>
    <scope>IDENTIFICATION</scope>
</reference>
<evidence type="ECO:0000313" key="3">
    <source>
        <dbReference type="RefSeq" id="XP_015272551.1"/>
    </source>
</evidence>
<dbReference type="PANTHER" id="PTHR32226:SF2">
    <property type="entry name" value="TELO2-INTERACTING PROTEIN 2"/>
    <property type="match status" value="1"/>
</dbReference>
<gene>
    <name evidence="3" type="primary">TTI2</name>
</gene>
<keyword evidence="2" id="KW-1185">Reference proteome</keyword>
<organism evidence="2 3">
    <name type="scientific">Gekko japonicus</name>
    <name type="common">Schlegel's Japanese gecko</name>
    <dbReference type="NCBI Taxonomy" id="146911"/>
    <lineage>
        <taxon>Eukaryota</taxon>
        <taxon>Metazoa</taxon>
        <taxon>Chordata</taxon>
        <taxon>Craniata</taxon>
        <taxon>Vertebrata</taxon>
        <taxon>Euteleostomi</taxon>
        <taxon>Lepidosauria</taxon>
        <taxon>Squamata</taxon>
        <taxon>Bifurcata</taxon>
        <taxon>Gekkota</taxon>
        <taxon>Gekkonidae</taxon>
        <taxon>Gekkoninae</taxon>
        <taxon>Gekko</taxon>
    </lineage>
</organism>
<evidence type="ECO:0000313" key="2">
    <source>
        <dbReference type="Proteomes" id="UP000694871"/>
    </source>
</evidence>
<sequence>MERHSLLNSLQLTLPEGQGALEYPPVEQVLPQFLQLFASVGAQQAGSKARTGMVRDLFAILEAVDCQWLLGGRQGNSTPLVLRDLVVALSTYAALPQQEHDGGELPSKDPSYAAAADRAADVSLVFRSILAKMEEAAKGSEELGCKVVGSFLCQVAGPMYIFAVTHAAEKPWSRPRTRSLAQELLEGLLQVWGCQSVPEFLRGAAEDEEGWFAVVMQSLKPELTKETWQRNPATKHVFSWTLQQVTRPWLGPHLEKVLPPSLLLSDDYRIENKILGVQCLHHIILNVPGADLCQFNRAQVVHHALSNHIYSKEARLMQIVLPCLLDLLPILERAPGRPSRQPPSAVPSDKVLRLVLTHMEPEHQLALRRVYAKNLPAFVERLGIHIARHLKRLQRVIVGYLEVYDGPEETARLAMLETLKRTIQHAWPRMTTRLAVLLQALLRLMWDTVTDRSPTPEPVTAALLQGATECLLLLDRCSHGQVKVLLQGVQHSCQDDRLRECLRKLEEEPVESFIPTDPKREF</sequence>
<name>A0ABM1KFR4_GEKJA</name>